<dbReference type="GO" id="GO:0005506">
    <property type="term" value="F:iron ion binding"/>
    <property type="evidence" value="ECO:0007669"/>
    <property type="project" value="InterPro"/>
</dbReference>
<proteinExistence type="inferred from homology"/>
<evidence type="ECO:0000256" key="9">
    <source>
        <dbReference type="PIRSR" id="PIRSR602401-1"/>
    </source>
</evidence>
<dbReference type="PANTHER" id="PTHR24305:SF166">
    <property type="entry name" value="CYTOCHROME P450 12A4, MITOCHONDRIAL-RELATED"/>
    <property type="match status" value="1"/>
</dbReference>
<gene>
    <name evidence="12" type="ORF">PIIN_02842</name>
</gene>
<keyword evidence="6 10" id="KW-0560">Oxidoreductase</keyword>
<comment type="cofactor">
    <cofactor evidence="1 9">
        <name>heme</name>
        <dbReference type="ChEBI" id="CHEBI:30413"/>
    </cofactor>
</comment>
<evidence type="ECO:0000256" key="7">
    <source>
        <dbReference type="ARBA" id="ARBA00023004"/>
    </source>
</evidence>
<protein>
    <submittedName>
        <fullName evidence="12">Related to TRI13-cytochrome P450</fullName>
    </submittedName>
</protein>
<reference evidence="12 13" key="1">
    <citation type="journal article" date="2011" name="PLoS Pathog.">
        <title>Endophytic Life Strategies Decoded by Genome and Transcriptome Analyses of the Mutualistic Root Symbiont Piriformospora indica.</title>
        <authorList>
            <person name="Zuccaro A."/>
            <person name="Lahrmann U."/>
            <person name="Guldener U."/>
            <person name="Langen G."/>
            <person name="Pfiffi S."/>
            <person name="Biedenkopf D."/>
            <person name="Wong P."/>
            <person name="Samans B."/>
            <person name="Grimm C."/>
            <person name="Basiewicz M."/>
            <person name="Murat C."/>
            <person name="Martin F."/>
            <person name="Kogel K.H."/>
        </authorList>
    </citation>
    <scope>NUCLEOTIDE SEQUENCE [LARGE SCALE GENOMIC DNA]</scope>
    <source>
        <strain evidence="12 13">DSM 11827</strain>
    </source>
</reference>
<dbReference type="InterPro" id="IPR036396">
    <property type="entry name" value="Cyt_P450_sf"/>
</dbReference>
<dbReference type="InterPro" id="IPR001128">
    <property type="entry name" value="Cyt_P450"/>
</dbReference>
<evidence type="ECO:0000256" key="6">
    <source>
        <dbReference type="ARBA" id="ARBA00023002"/>
    </source>
</evidence>
<evidence type="ECO:0000313" key="13">
    <source>
        <dbReference type="Proteomes" id="UP000007148"/>
    </source>
</evidence>
<organism evidence="12 13">
    <name type="scientific">Serendipita indica (strain DSM 11827)</name>
    <name type="common">Root endophyte fungus</name>
    <name type="synonym">Piriformospora indica</name>
    <dbReference type="NCBI Taxonomy" id="1109443"/>
    <lineage>
        <taxon>Eukaryota</taxon>
        <taxon>Fungi</taxon>
        <taxon>Dikarya</taxon>
        <taxon>Basidiomycota</taxon>
        <taxon>Agaricomycotina</taxon>
        <taxon>Agaricomycetes</taxon>
        <taxon>Sebacinales</taxon>
        <taxon>Serendipitaceae</taxon>
        <taxon>Serendipita</taxon>
    </lineage>
</organism>
<keyword evidence="11" id="KW-1133">Transmembrane helix</keyword>
<keyword evidence="11" id="KW-0812">Transmembrane</keyword>
<dbReference type="AlphaFoldDB" id="G4TCF8"/>
<evidence type="ECO:0000256" key="10">
    <source>
        <dbReference type="RuleBase" id="RU000461"/>
    </source>
</evidence>
<keyword evidence="8 10" id="KW-0503">Monooxygenase</keyword>
<dbReference type="GO" id="GO:0016705">
    <property type="term" value="F:oxidoreductase activity, acting on paired donors, with incorporation or reduction of molecular oxygen"/>
    <property type="evidence" value="ECO:0007669"/>
    <property type="project" value="InterPro"/>
</dbReference>
<keyword evidence="4 9" id="KW-0349">Heme</keyword>
<evidence type="ECO:0000256" key="2">
    <source>
        <dbReference type="ARBA" id="ARBA00005179"/>
    </source>
</evidence>
<comment type="caution">
    <text evidence="12">The sequence shown here is derived from an EMBL/GenBank/DDBJ whole genome shotgun (WGS) entry which is preliminary data.</text>
</comment>
<feature type="binding site" description="axial binding residue" evidence="9">
    <location>
        <position position="479"/>
    </location>
    <ligand>
        <name>heme</name>
        <dbReference type="ChEBI" id="CHEBI:30413"/>
    </ligand>
    <ligandPart>
        <name>Fe</name>
        <dbReference type="ChEBI" id="CHEBI:18248"/>
    </ligandPart>
</feature>
<evidence type="ECO:0000256" key="11">
    <source>
        <dbReference type="SAM" id="Phobius"/>
    </source>
</evidence>
<dbReference type="GO" id="GO:0020037">
    <property type="term" value="F:heme binding"/>
    <property type="evidence" value="ECO:0007669"/>
    <property type="project" value="InterPro"/>
</dbReference>
<dbReference type="SUPFAM" id="SSF48264">
    <property type="entry name" value="Cytochrome P450"/>
    <property type="match status" value="1"/>
</dbReference>
<dbReference type="PANTHER" id="PTHR24305">
    <property type="entry name" value="CYTOCHROME P450"/>
    <property type="match status" value="1"/>
</dbReference>
<name>G4TCF8_SERID</name>
<evidence type="ECO:0000256" key="5">
    <source>
        <dbReference type="ARBA" id="ARBA00022723"/>
    </source>
</evidence>
<feature type="transmembrane region" description="Helical" evidence="11">
    <location>
        <begin position="6"/>
        <end position="24"/>
    </location>
</feature>
<dbReference type="InterPro" id="IPR002401">
    <property type="entry name" value="Cyt_P450_E_grp-I"/>
</dbReference>
<dbReference type="Pfam" id="PF00067">
    <property type="entry name" value="p450"/>
    <property type="match status" value="2"/>
</dbReference>
<evidence type="ECO:0000256" key="8">
    <source>
        <dbReference type="ARBA" id="ARBA00023033"/>
    </source>
</evidence>
<dbReference type="InterPro" id="IPR017972">
    <property type="entry name" value="Cyt_P450_CS"/>
</dbReference>
<dbReference type="Gene3D" id="1.10.630.10">
    <property type="entry name" value="Cytochrome P450"/>
    <property type="match status" value="1"/>
</dbReference>
<dbReference type="InParanoid" id="G4TCF8"/>
<evidence type="ECO:0000256" key="4">
    <source>
        <dbReference type="ARBA" id="ARBA00022617"/>
    </source>
</evidence>
<keyword evidence="11" id="KW-0472">Membrane</keyword>
<dbReference type="STRING" id="1109443.G4TCF8"/>
<evidence type="ECO:0000256" key="3">
    <source>
        <dbReference type="ARBA" id="ARBA00010617"/>
    </source>
</evidence>
<dbReference type="PROSITE" id="PS00086">
    <property type="entry name" value="CYTOCHROME_P450"/>
    <property type="match status" value="1"/>
</dbReference>
<dbReference type="InterPro" id="IPR050121">
    <property type="entry name" value="Cytochrome_P450_monoxygenase"/>
</dbReference>
<keyword evidence="7 9" id="KW-0408">Iron</keyword>
<dbReference type="PRINTS" id="PR00463">
    <property type="entry name" value="EP450I"/>
</dbReference>
<dbReference type="eggNOG" id="KOG0157">
    <property type="taxonomic scope" value="Eukaryota"/>
</dbReference>
<dbReference type="OrthoDB" id="1470350at2759"/>
<dbReference type="HOGENOM" id="CLU_025001_1_0_1"/>
<comment type="pathway">
    <text evidence="2">Secondary metabolite biosynthesis.</text>
</comment>
<sequence>MESPVSFSYLAICAVGLPAGYLVYKYLTPSEIGTIPHNHLTWLVGDIPAMTQSVKSGLGITHWLSEQAFQHGPIMSVHMGPFVAKVVITDPQEVEDILTKRSDDFTFSDTQKIVFGGTMPYGMLSIPTNAMWHAHRRSLSPCMNTQYLKMCAPRVNEVSRALAALWKEKILRMSEVDCFDVAEDIQHCTMDTISTFLFGEPFGSLSAAHKALNDGSAHPDVPMHNAVRLLFDVMGAAANSPLPKVAYWWHKRQKQWKDAYKLFFDYVEDKISEAKADFSSSQTSRQTTVLDIVYSRESYRGLFPEDELKDEILNFLLAVCREPYMHLVYDFTGHHVHVQHTLRAHLLERGILELEEVTFDDVRAENSPYLEAVVWEILRLARVGLFISRMATKDTEILGHVIPKGTEVVLHVGHTAVYDTEANAQNIGQFCSPNEKRQRISKPWTDDGQAFLPERWLDQQGRFDPNHSVFPFGGGPRMCFGYRFALLQLKLILVELHRNFVFFAPRDPDLDSFKVKETVNRAPINNYVVIRRYEADKDQSYTADS</sequence>
<evidence type="ECO:0000313" key="12">
    <source>
        <dbReference type="EMBL" id="CCA68982.1"/>
    </source>
</evidence>
<keyword evidence="13" id="KW-1185">Reference proteome</keyword>
<dbReference type="OMA" id="STTMCWG"/>
<dbReference type="Proteomes" id="UP000007148">
    <property type="component" value="Unassembled WGS sequence"/>
</dbReference>
<dbReference type="EMBL" id="CAFZ01000044">
    <property type="protein sequence ID" value="CCA68982.1"/>
    <property type="molecule type" value="Genomic_DNA"/>
</dbReference>
<evidence type="ECO:0000256" key="1">
    <source>
        <dbReference type="ARBA" id="ARBA00001971"/>
    </source>
</evidence>
<dbReference type="GO" id="GO:0004497">
    <property type="term" value="F:monooxygenase activity"/>
    <property type="evidence" value="ECO:0007669"/>
    <property type="project" value="UniProtKB-KW"/>
</dbReference>
<comment type="similarity">
    <text evidence="3 10">Belongs to the cytochrome P450 family.</text>
</comment>
<keyword evidence="5 9" id="KW-0479">Metal-binding</keyword>
<accession>G4TCF8</accession>